<dbReference type="Proteomes" id="UP000275408">
    <property type="component" value="Unassembled WGS sequence"/>
</dbReference>
<sequence>MSFRASLKVPKYGLFYFPIDQTTSIIPIKNIQKVVQGDNVSKGSKVMVKFERQVYQAEIIGVNDDFSELRETESKFLEDPGNSELFKKQEEATSAITSEEPTEIADKTIEKAASKKRKQSVADEKAKVKKEKGSDPEQATIPRTPSPAPLSYTPMLPSVLSPLPPTRKLRLSHSVPPNLSMQSQTDSHSEIITWLRHISAQQEAMKEGLNTLIGVLAGKTESATPPAENFEAKVQQEVPPFIPSVNEWMNTMLSEEETREDPYLYGF</sequence>
<gene>
    <name evidence="2" type="ORF">pdam_00022957</name>
</gene>
<name>A0A3M6UJS0_POCDA</name>
<feature type="compositionally biased region" description="Basic and acidic residues" evidence="1">
    <location>
        <begin position="104"/>
        <end position="113"/>
    </location>
</feature>
<keyword evidence="3" id="KW-1185">Reference proteome</keyword>
<evidence type="ECO:0000313" key="2">
    <source>
        <dbReference type="EMBL" id="RMX53897.1"/>
    </source>
</evidence>
<dbReference type="AlphaFoldDB" id="A0A3M6UJS0"/>
<accession>A0A3M6UJS0</accession>
<proteinExistence type="predicted"/>
<feature type="compositionally biased region" description="Basic and acidic residues" evidence="1">
    <location>
        <begin position="120"/>
        <end position="135"/>
    </location>
</feature>
<dbReference type="OrthoDB" id="10602852at2759"/>
<reference evidence="2 3" key="1">
    <citation type="journal article" date="2018" name="Sci. Rep.">
        <title>Comparative analysis of the Pocillopora damicornis genome highlights role of immune system in coral evolution.</title>
        <authorList>
            <person name="Cunning R."/>
            <person name="Bay R.A."/>
            <person name="Gillette P."/>
            <person name="Baker A.C."/>
            <person name="Traylor-Knowles N."/>
        </authorList>
    </citation>
    <scope>NUCLEOTIDE SEQUENCE [LARGE SCALE GENOMIC DNA]</scope>
    <source>
        <strain evidence="2">RSMAS</strain>
        <tissue evidence="2">Whole animal</tissue>
    </source>
</reference>
<comment type="caution">
    <text evidence="2">The sequence shown here is derived from an EMBL/GenBank/DDBJ whole genome shotgun (WGS) entry which is preliminary data.</text>
</comment>
<evidence type="ECO:0000256" key="1">
    <source>
        <dbReference type="SAM" id="MobiDB-lite"/>
    </source>
</evidence>
<dbReference type="EMBL" id="RCHS01001382">
    <property type="protein sequence ID" value="RMX53897.1"/>
    <property type="molecule type" value="Genomic_DNA"/>
</dbReference>
<organism evidence="2 3">
    <name type="scientific">Pocillopora damicornis</name>
    <name type="common">Cauliflower coral</name>
    <name type="synonym">Millepora damicornis</name>
    <dbReference type="NCBI Taxonomy" id="46731"/>
    <lineage>
        <taxon>Eukaryota</taxon>
        <taxon>Metazoa</taxon>
        <taxon>Cnidaria</taxon>
        <taxon>Anthozoa</taxon>
        <taxon>Hexacorallia</taxon>
        <taxon>Scleractinia</taxon>
        <taxon>Astrocoeniina</taxon>
        <taxon>Pocilloporidae</taxon>
        <taxon>Pocillopora</taxon>
    </lineage>
</organism>
<evidence type="ECO:0000313" key="3">
    <source>
        <dbReference type="Proteomes" id="UP000275408"/>
    </source>
</evidence>
<protein>
    <submittedName>
        <fullName evidence="2">Uncharacterized protein</fullName>
    </submittedName>
</protein>
<feature type="region of interest" description="Disordered" evidence="1">
    <location>
        <begin position="77"/>
        <end position="168"/>
    </location>
</feature>